<dbReference type="AlphaFoldDB" id="A0A0L0FUZ3"/>
<dbReference type="Proteomes" id="UP000054560">
    <property type="component" value="Unassembled WGS sequence"/>
</dbReference>
<accession>A0A0L0FUZ3</accession>
<keyword evidence="3" id="KW-1185">Reference proteome</keyword>
<evidence type="ECO:0000256" key="1">
    <source>
        <dbReference type="SAM" id="MobiDB-lite"/>
    </source>
</evidence>
<organism evidence="2 3">
    <name type="scientific">Sphaeroforma arctica JP610</name>
    <dbReference type="NCBI Taxonomy" id="667725"/>
    <lineage>
        <taxon>Eukaryota</taxon>
        <taxon>Ichthyosporea</taxon>
        <taxon>Ichthyophonida</taxon>
        <taxon>Sphaeroforma</taxon>
    </lineage>
</organism>
<gene>
    <name evidence="2" type="ORF">SARC_07175</name>
</gene>
<protein>
    <submittedName>
        <fullName evidence="2">Uncharacterized protein</fullName>
    </submittedName>
</protein>
<dbReference type="GeneID" id="25907679"/>
<dbReference type="RefSeq" id="XP_014154361.1">
    <property type="nucleotide sequence ID" value="XM_014298886.1"/>
</dbReference>
<proteinExistence type="predicted"/>
<feature type="compositionally biased region" description="Low complexity" evidence="1">
    <location>
        <begin position="316"/>
        <end position="325"/>
    </location>
</feature>
<feature type="compositionally biased region" description="Polar residues" evidence="1">
    <location>
        <begin position="157"/>
        <end position="173"/>
    </location>
</feature>
<feature type="region of interest" description="Disordered" evidence="1">
    <location>
        <begin position="316"/>
        <end position="336"/>
    </location>
</feature>
<feature type="non-terminal residue" evidence="2">
    <location>
        <position position="1"/>
    </location>
</feature>
<evidence type="ECO:0000313" key="3">
    <source>
        <dbReference type="Proteomes" id="UP000054560"/>
    </source>
</evidence>
<reference evidence="2 3" key="1">
    <citation type="submission" date="2011-02" db="EMBL/GenBank/DDBJ databases">
        <title>The Genome Sequence of Sphaeroforma arctica JP610.</title>
        <authorList>
            <consortium name="The Broad Institute Genome Sequencing Platform"/>
            <person name="Russ C."/>
            <person name="Cuomo C."/>
            <person name="Young S.K."/>
            <person name="Zeng Q."/>
            <person name="Gargeya S."/>
            <person name="Alvarado L."/>
            <person name="Berlin A."/>
            <person name="Chapman S.B."/>
            <person name="Chen Z."/>
            <person name="Freedman E."/>
            <person name="Gellesch M."/>
            <person name="Goldberg J."/>
            <person name="Griggs A."/>
            <person name="Gujja S."/>
            <person name="Heilman E."/>
            <person name="Heiman D."/>
            <person name="Howarth C."/>
            <person name="Mehta T."/>
            <person name="Neiman D."/>
            <person name="Pearson M."/>
            <person name="Roberts A."/>
            <person name="Saif S."/>
            <person name="Shea T."/>
            <person name="Shenoy N."/>
            <person name="Sisk P."/>
            <person name="Stolte C."/>
            <person name="Sykes S."/>
            <person name="White J."/>
            <person name="Yandava C."/>
            <person name="Burger G."/>
            <person name="Gray M.W."/>
            <person name="Holland P.W.H."/>
            <person name="King N."/>
            <person name="Lang F.B.F."/>
            <person name="Roger A.J."/>
            <person name="Ruiz-Trillo I."/>
            <person name="Haas B."/>
            <person name="Nusbaum C."/>
            <person name="Birren B."/>
        </authorList>
    </citation>
    <scope>NUCLEOTIDE SEQUENCE [LARGE SCALE GENOMIC DNA]</scope>
    <source>
        <strain evidence="2 3">JP610</strain>
    </source>
</reference>
<feature type="region of interest" description="Disordered" evidence="1">
    <location>
        <begin position="351"/>
        <end position="394"/>
    </location>
</feature>
<dbReference type="EMBL" id="KQ242147">
    <property type="protein sequence ID" value="KNC80459.1"/>
    <property type="molecule type" value="Genomic_DNA"/>
</dbReference>
<evidence type="ECO:0000313" key="2">
    <source>
        <dbReference type="EMBL" id="KNC80459.1"/>
    </source>
</evidence>
<name>A0A0L0FUZ3_9EUKA</name>
<sequence>MDVVALFAHIYQNRKVLFLDYAPYEFVFEDATRRSVRNTELTCDENDIVGIQHELDTHWGVHKRLLCPALRLPSAMGRPVSPSLNQSQHQAAGATSANDTNIMHLNLHTSPKSSTGSDVPNMTGSPHEFHGWQNYQSTQQDTARSLPSHFGMRSMYQQHRQATQYSQQTQRMSQKQRRPLASVFASHMDDDVQSRTYNSHDSYGSYGDTQGQQHDHGIENNSLQYWKGRNSTLYPVEQVTQNTRATSEDNSNMIALVMAAMERIEAEKVAPAVDEANSCRPKFVSDVHGSYHAQSQQNQQQLTYSDAEYFTTTYTPTTSHASTLTPGSRESSRAATPDHIHHMDNHESEIKHTYSGQRHTRNESSHIDMEEQQHYSEHTTADTSALERKSSAEKKLYYMRPGPLGKKVRNERLSKFVVSDITGNSMVGGPHNTYDKSGVPIATKESIDRRCKTWRPW</sequence>
<feature type="region of interest" description="Disordered" evidence="1">
    <location>
        <begin position="157"/>
        <end position="180"/>
    </location>
</feature>
<feature type="compositionally biased region" description="Basic and acidic residues" evidence="1">
    <location>
        <begin position="360"/>
        <end position="394"/>
    </location>
</feature>